<dbReference type="KEGG" id="csph:CSPHI_02110"/>
<dbReference type="PROSITE" id="PS00211">
    <property type="entry name" value="ABC_TRANSPORTER_1"/>
    <property type="match status" value="1"/>
</dbReference>
<dbReference type="OrthoDB" id="9804819at2"/>
<dbReference type="AlphaFoldDB" id="A0A1L7CW79"/>
<dbReference type="GO" id="GO:0005524">
    <property type="term" value="F:ATP binding"/>
    <property type="evidence" value="ECO:0007669"/>
    <property type="project" value="UniProtKB-KW"/>
</dbReference>
<keyword evidence="4" id="KW-0547">Nucleotide-binding</keyword>
<dbReference type="GO" id="GO:0005886">
    <property type="term" value="C:plasma membrane"/>
    <property type="evidence" value="ECO:0007669"/>
    <property type="project" value="UniProtKB-SubCell"/>
</dbReference>
<dbReference type="CDD" id="cd03230">
    <property type="entry name" value="ABC_DR_subfamily_A"/>
    <property type="match status" value="1"/>
</dbReference>
<evidence type="ECO:0000313" key="9">
    <source>
        <dbReference type="Proteomes" id="UP000185469"/>
    </source>
</evidence>
<sequence>MTDHATAAIEIRGLTKTFGSTTAVDGLDLAVRPGSVHGFLGPNGAGKSTTIRALLGLIRPDAGEIRVLGHDPVADPAAATRRVAYVPGDVALWPRLTGAETLATLARLRGGGDRGGDDPARRAELVERFDLDPAKKVREYSKGNRQKVALIAAFAADVDALVLDEPTSGLDPLMERVFADCVAEATARGVAVLLSSHILSEVQALADEVTIIRAGAVVQSGPLAELTALRGARVTATLPDGAGVDELVDHAAVPARLRELLDAGATDLGCTPPALADVFLAHYSGADEGGAR</sequence>
<dbReference type="InterPro" id="IPR027417">
    <property type="entry name" value="P-loop_NTPase"/>
</dbReference>
<dbReference type="STRING" id="1437874.CSPHI_02110"/>
<dbReference type="InterPro" id="IPR003593">
    <property type="entry name" value="AAA+_ATPase"/>
</dbReference>
<dbReference type="RefSeq" id="WP_075691281.1">
    <property type="nucleotide sequence ID" value="NZ_CP009248.1"/>
</dbReference>
<dbReference type="InterPro" id="IPR050763">
    <property type="entry name" value="ABC_transporter_ATP-binding"/>
</dbReference>
<reference evidence="8 9" key="1">
    <citation type="submission" date="2014-08" db="EMBL/GenBank/DDBJ databases">
        <title>Complete genome sequence of Corynebacterium sphenisci CECT 5990(T) (=DSM 44792(T)), isolated from healthy wild penguins.</title>
        <authorList>
            <person name="Ruckert C."/>
            <person name="Albersmeier A."/>
            <person name="Winkler A."/>
            <person name="Kalinowski J."/>
        </authorList>
    </citation>
    <scope>NUCLEOTIDE SEQUENCE [LARGE SCALE GENOMIC DNA]</scope>
    <source>
        <strain evidence="8 9">DSM 44792</strain>
    </source>
</reference>
<evidence type="ECO:0000256" key="3">
    <source>
        <dbReference type="ARBA" id="ARBA00022448"/>
    </source>
</evidence>
<dbReference type="Pfam" id="PF00005">
    <property type="entry name" value="ABC_tran"/>
    <property type="match status" value="1"/>
</dbReference>
<dbReference type="SMART" id="SM00382">
    <property type="entry name" value="AAA"/>
    <property type="match status" value="1"/>
</dbReference>
<dbReference type="PROSITE" id="PS50893">
    <property type="entry name" value="ABC_TRANSPORTER_2"/>
    <property type="match status" value="1"/>
</dbReference>
<keyword evidence="6" id="KW-0046">Antibiotic resistance</keyword>
<comment type="similarity">
    <text evidence="2">Belongs to the ABC transporter superfamily.</text>
</comment>
<organism evidence="8 9">
    <name type="scientific">Corynebacterium sphenisci DSM 44792</name>
    <dbReference type="NCBI Taxonomy" id="1437874"/>
    <lineage>
        <taxon>Bacteria</taxon>
        <taxon>Bacillati</taxon>
        <taxon>Actinomycetota</taxon>
        <taxon>Actinomycetes</taxon>
        <taxon>Mycobacteriales</taxon>
        <taxon>Corynebacteriaceae</taxon>
        <taxon>Corynebacterium</taxon>
    </lineage>
</organism>
<dbReference type="InterPro" id="IPR003439">
    <property type="entry name" value="ABC_transporter-like_ATP-bd"/>
</dbReference>
<evidence type="ECO:0000256" key="4">
    <source>
        <dbReference type="ARBA" id="ARBA00022741"/>
    </source>
</evidence>
<dbReference type="PANTHER" id="PTHR42711:SF5">
    <property type="entry name" value="ABC TRANSPORTER ATP-BINDING PROTEIN NATA"/>
    <property type="match status" value="1"/>
</dbReference>
<keyword evidence="5" id="KW-0067">ATP-binding</keyword>
<feature type="domain" description="ABC transporter" evidence="7">
    <location>
        <begin position="9"/>
        <end position="239"/>
    </location>
</feature>
<dbReference type="Proteomes" id="UP000185469">
    <property type="component" value="Chromosome"/>
</dbReference>
<dbReference type="GO" id="GO:0016887">
    <property type="term" value="F:ATP hydrolysis activity"/>
    <property type="evidence" value="ECO:0007669"/>
    <property type="project" value="InterPro"/>
</dbReference>
<dbReference type="EMBL" id="CP009248">
    <property type="protein sequence ID" value="APT90067.1"/>
    <property type="molecule type" value="Genomic_DNA"/>
</dbReference>
<name>A0A1L7CW79_9CORY</name>
<evidence type="ECO:0000256" key="1">
    <source>
        <dbReference type="ARBA" id="ARBA00004202"/>
    </source>
</evidence>
<dbReference type="SUPFAM" id="SSF52540">
    <property type="entry name" value="P-loop containing nucleoside triphosphate hydrolases"/>
    <property type="match status" value="1"/>
</dbReference>
<comment type="subcellular location">
    <subcellularLocation>
        <location evidence="1">Cell membrane</location>
        <topology evidence="1">Peripheral membrane protein</topology>
    </subcellularLocation>
</comment>
<accession>A0A1L7CW79</accession>
<dbReference type="PANTHER" id="PTHR42711">
    <property type="entry name" value="ABC TRANSPORTER ATP-BINDING PROTEIN"/>
    <property type="match status" value="1"/>
</dbReference>
<dbReference type="Gene3D" id="3.40.50.300">
    <property type="entry name" value="P-loop containing nucleotide triphosphate hydrolases"/>
    <property type="match status" value="1"/>
</dbReference>
<dbReference type="InterPro" id="IPR017871">
    <property type="entry name" value="ABC_transporter-like_CS"/>
</dbReference>
<protein>
    <recommendedName>
        <fullName evidence="7">ABC transporter domain-containing protein</fullName>
    </recommendedName>
</protein>
<dbReference type="GO" id="GO:0046677">
    <property type="term" value="P:response to antibiotic"/>
    <property type="evidence" value="ECO:0007669"/>
    <property type="project" value="UniProtKB-KW"/>
</dbReference>
<proteinExistence type="inferred from homology"/>
<keyword evidence="9" id="KW-1185">Reference proteome</keyword>
<evidence type="ECO:0000313" key="8">
    <source>
        <dbReference type="EMBL" id="APT90067.1"/>
    </source>
</evidence>
<evidence type="ECO:0000256" key="5">
    <source>
        <dbReference type="ARBA" id="ARBA00022840"/>
    </source>
</evidence>
<evidence type="ECO:0000259" key="7">
    <source>
        <dbReference type="PROSITE" id="PS50893"/>
    </source>
</evidence>
<gene>
    <name evidence="8" type="ORF">CSPHI_02110</name>
</gene>
<evidence type="ECO:0000256" key="2">
    <source>
        <dbReference type="ARBA" id="ARBA00005417"/>
    </source>
</evidence>
<evidence type="ECO:0000256" key="6">
    <source>
        <dbReference type="ARBA" id="ARBA00023251"/>
    </source>
</evidence>
<keyword evidence="3" id="KW-0813">Transport</keyword>